<gene>
    <name evidence="2" type="ORF">WS71_19095</name>
</gene>
<accession>A0A1B4G0K3</accession>
<dbReference type="EMBL" id="CP013389">
    <property type="protein sequence ID" value="AOJ09449.1"/>
    <property type="molecule type" value="Genomic_DNA"/>
</dbReference>
<dbReference type="PANTHER" id="PTHR34203">
    <property type="entry name" value="METHYLTRANSFERASE, FKBM FAMILY PROTEIN"/>
    <property type="match status" value="1"/>
</dbReference>
<reference evidence="2 3" key="1">
    <citation type="submission" date="2015-12" db="EMBL/GenBank/DDBJ databases">
        <title>Diversity of Burkholderia near neighbor genomes.</title>
        <authorList>
            <person name="Sahl J."/>
            <person name="Wagner D."/>
            <person name="Keim P."/>
        </authorList>
    </citation>
    <scope>NUCLEOTIDE SEQUENCE [LARGE SCALE GENOMIC DNA]</scope>
    <source>
        <strain evidence="2 3">BDU8</strain>
    </source>
</reference>
<dbReference type="PANTHER" id="PTHR34203:SF15">
    <property type="entry name" value="SLL1173 PROTEIN"/>
    <property type="match status" value="1"/>
</dbReference>
<proteinExistence type="predicted"/>
<dbReference type="NCBIfam" id="TIGR01444">
    <property type="entry name" value="fkbM_fam"/>
    <property type="match status" value="1"/>
</dbReference>
<dbReference type="AlphaFoldDB" id="A0A1B4G0K3"/>
<sequence length="250" mass="27745">MLDIGAVRFDFEALLEYHYRKWVKQGDTIIDIGAHIGRHLGPLIECIGPNGTALGFEPLPFAYEILRQKFANTPNAQLLNLALSNKPGTASFTYAQGTPEESGLRQRQFNLPDAANPTQIDVTVSTLDAHTADLESLAFMKIDIEGGEIDCLHGAQVTLNRFRPLVSVEYGRPSYSAYGNTAETLFDFAQHHGYVLYSIFLTPFETREDWKFGCDYVCWDYFMVPDEKRAEFDSAMAGNAAALASMASPA</sequence>
<keyword evidence="2" id="KW-0489">Methyltransferase</keyword>
<evidence type="ECO:0000259" key="1">
    <source>
        <dbReference type="Pfam" id="PF05050"/>
    </source>
</evidence>
<dbReference type="InterPro" id="IPR006342">
    <property type="entry name" value="FkbM_mtfrase"/>
</dbReference>
<dbReference type="Gene3D" id="3.40.50.150">
    <property type="entry name" value="Vaccinia Virus protein VP39"/>
    <property type="match status" value="1"/>
</dbReference>
<evidence type="ECO:0000313" key="3">
    <source>
        <dbReference type="Proteomes" id="UP000067711"/>
    </source>
</evidence>
<keyword evidence="2" id="KW-0808">Transferase</keyword>
<protein>
    <submittedName>
        <fullName evidence="2">Methyltransferase FkbM family protein</fullName>
    </submittedName>
</protein>
<organism evidence="2 3">
    <name type="scientific">Burkholderia mayonis</name>
    <dbReference type="NCBI Taxonomy" id="1385591"/>
    <lineage>
        <taxon>Bacteria</taxon>
        <taxon>Pseudomonadati</taxon>
        <taxon>Pseudomonadota</taxon>
        <taxon>Betaproteobacteria</taxon>
        <taxon>Burkholderiales</taxon>
        <taxon>Burkholderiaceae</taxon>
        <taxon>Burkholderia</taxon>
        <taxon>pseudomallei group</taxon>
    </lineage>
</organism>
<feature type="domain" description="Methyltransferase FkbM" evidence="1">
    <location>
        <begin position="31"/>
        <end position="195"/>
    </location>
</feature>
<dbReference type="GO" id="GO:0008168">
    <property type="term" value="F:methyltransferase activity"/>
    <property type="evidence" value="ECO:0007669"/>
    <property type="project" value="UniProtKB-KW"/>
</dbReference>
<dbReference type="Pfam" id="PF05050">
    <property type="entry name" value="Methyltransf_21"/>
    <property type="match status" value="1"/>
</dbReference>
<dbReference type="Proteomes" id="UP000067711">
    <property type="component" value="Chromosome 1"/>
</dbReference>
<dbReference type="InterPro" id="IPR052514">
    <property type="entry name" value="SAM-dependent_MTase"/>
</dbReference>
<dbReference type="SUPFAM" id="SSF53335">
    <property type="entry name" value="S-adenosyl-L-methionine-dependent methyltransferases"/>
    <property type="match status" value="1"/>
</dbReference>
<dbReference type="InterPro" id="IPR029063">
    <property type="entry name" value="SAM-dependent_MTases_sf"/>
</dbReference>
<evidence type="ECO:0000313" key="2">
    <source>
        <dbReference type="EMBL" id="AOJ09449.1"/>
    </source>
</evidence>
<dbReference type="GO" id="GO:0032259">
    <property type="term" value="P:methylation"/>
    <property type="evidence" value="ECO:0007669"/>
    <property type="project" value="UniProtKB-KW"/>
</dbReference>
<name>A0A1B4G0K3_9BURK</name>